<evidence type="ECO:0008006" key="2">
    <source>
        <dbReference type="Google" id="ProtNLM"/>
    </source>
</evidence>
<protein>
    <recommendedName>
        <fullName evidence="2">Phage tail protein</fullName>
    </recommendedName>
</protein>
<dbReference type="RefSeq" id="WP_406858480.1">
    <property type="nucleotide sequence ID" value="NZ_CP157484.1"/>
</dbReference>
<name>A0AAU7JMI3_9HYPH</name>
<dbReference type="AlphaFoldDB" id="A0AAU7JMI3"/>
<accession>A0AAU7JMI3</accession>
<organism evidence="1">
    <name type="scientific">Alsobacter sp. KACC 23698</name>
    <dbReference type="NCBI Taxonomy" id="3149229"/>
    <lineage>
        <taxon>Bacteria</taxon>
        <taxon>Pseudomonadati</taxon>
        <taxon>Pseudomonadota</taxon>
        <taxon>Alphaproteobacteria</taxon>
        <taxon>Hyphomicrobiales</taxon>
        <taxon>Alsobacteraceae</taxon>
        <taxon>Alsobacter</taxon>
    </lineage>
</organism>
<gene>
    <name evidence="1" type="ORF">ABEG18_12970</name>
</gene>
<proteinExistence type="predicted"/>
<reference evidence="1" key="1">
    <citation type="submission" date="2024-05" db="EMBL/GenBank/DDBJ databases">
        <authorList>
            <person name="Kim S."/>
            <person name="Heo J."/>
            <person name="Choi H."/>
            <person name="Choi Y."/>
            <person name="Kwon S.-W."/>
            <person name="Kim Y."/>
        </authorList>
    </citation>
    <scope>NUCLEOTIDE SEQUENCE</scope>
    <source>
        <strain evidence="1">KACC 23698</strain>
    </source>
</reference>
<evidence type="ECO:0000313" key="1">
    <source>
        <dbReference type="EMBL" id="XBO41626.1"/>
    </source>
</evidence>
<dbReference type="EMBL" id="CP157484">
    <property type="protein sequence ID" value="XBO41626.1"/>
    <property type="molecule type" value="Genomic_DNA"/>
</dbReference>
<sequence length="184" mass="19075">MANIFTPVWAVDGEIETPSEAEIRKGFACGPARPGVFNWLFQTLESTINALNLGDMASKFRQIATTEGIQGGGDLEADRTLRLDISGLQEATDIANEDLVVIFDADVGSHRKMTRQNFAAGLGGDGGPIGGANIGTGNGSVFASLSGSTLQFRKIKDGGGLGVSTVSNDVVIAIADMGAELSVE</sequence>